<evidence type="ECO:0000313" key="2">
    <source>
        <dbReference type="EMBL" id="GIE93140.1"/>
    </source>
</evidence>
<name>A0A919MV11_9ACTN</name>
<gene>
    <name evidence="2" type="ORF">Ari01nite_06050</name>
</gene>
<proteinExistence type="predicted"/>
<keyword evidence="3" id="KW-1185">Reference proteome</keyword>
<evidence type="ECO:0000313" key="3">
    <source>
        <dbReference type="Proteomes" id="UP000636960"/>
    </source>
</evidence>
<comment type="caution">
    <text evidence="2">The sequence shown here is derived from an EMBL/GenBank/DDBJ whole genome shotgun (WGS) entry which is preliminary data.</text>
</comment>
<dbReference type="Proteomes" id="UP000636960">
    <property type="component" value="Unassembled WGS sequence"/>
</dbReference>
<dbReference type="PANTHER" id="PTHR43784">
    <property type="entry name" value="GDSL-LIKE LIPASE/ACYLHYDROLASE, PUTATIVE (AFU_ORTHOLOGUE AFUA_2G00820)-RELATED"/>
    <property type="match status" value="1"/>
</dbReference>
<dbReference type="Pfam" id="PF13472">
    <property type="entry name" value="Lipase_GDSL_2"/>
    <property type="match status" value="1"/>
</dbReference>
<dbReference type="SUPFAM" id="SSF52266">
    <property type="entry name" value="SGNH hydrolase"/>
    <property type="match status" value="1"/>
</dbReference>
<reference evidence="2" key="1">
    <citation type="submission" date="2021-01" db="EMBL/GenBank/DDBJ databases">
        <title>Whole genome shotgun sequence of Actinoplanes rishiriensis NBRC 108556.</title>
        <authorList>
            <person name="Komaki H."/>
            <person name="Tamura T."/>
        </authorList>
    </citation>
    <scope>NUCLEOTIDE SEQUENCE</scope>
    <source>
        <strain evidence="2">NBRC 108556</strain>
    </source>
</reference>
<accession>A0A919MV11</accession>
<dbReference type="EMBL" id="BOMV01000005">
    <property type="protein sequence ID" value="GIE93140.1"/>
    <property type="molecule type" value="Genomic_DNA"/>
</dbReference>
<dbReference type="Gene3D" id="3.40.50.1110">
    <property type="entry name" value="SGNH hydrolase"/>
    <property type="match status" value="1"/>
</dbReference>
<organism evidence="2 3">
    <name type="scientific">Paractinoplanes rishiriensis</name>
    <dbReference type="NCBI Taxonomy" id="1050105"/>
    <lineage>
        <taxon>Bacteria</taxon>
        <taxon>Bacillati</taxon>
        <taxon>Actinomycetota</taxon>
        <taxon>Actinomycetes</taxon>
        <taxon>Micromonosporales</taxon>
        <taxon>Micromonosporaceae</taxon>
        <taxon>Paractinoplanes</taxon>
    </lineage>
</organism>
<dbReference type="InterPro" id="IPR053140">
    <property type="entry name" value="GDSL_Rv0518-like"/>
</dbReference>
<evidence type="ECO:0000259" key="1">
    <source>
        <dbReference type="Pfam" id="PF13472"/>
    </source>
</evidence>
<feature type="domain" description="SGNH hydrolase-type esterase" evidence="1">
    <location>
        <begin position="158"/>
        <end position="341"/>
    </location>
</feature>
<dbReference type="InterPro" id="IPR036514">
    <property type="entry name" value="SGNH_hydro_sf"/>
</dbReference>
<dbReference type="AlphaFoldDB" id="A0A919MV11"/>
<dbReference type="InterPro" id="IPR013830">
    <property type="entry name" value="SGNH_hydro"/>
</dbReference>
<protein>
    <recommendedName>
        <fullName evidence="1">SGNH hydrolase-type esterase domain-containing protein</fullName>
    </recommendedName>
</protein>
<sequence length="354" mass="36710">MQRASTTFEDRTLRQIVSTTIGGTSARLRLANQFGTEPLTVRNVHVARSTGGSNVDTRTDRAVTFGGTGEITIPAGGAAVSDPVEFEVPALGNVAISFHLPGTSGAATIHGLANRDNYVAGGDQAAGGSLSGARKAGSYYFLAGLDVVNDRAAGSLVAFGASITDGYGTTFGANRGWPQLLARRIADSGRTVGVLNTGISGNKLTREGSGESATTRFQRDVLHQPGVRWVIISDTALNDLGDPDPPPPAELTAALQQLVALAQGSGITVLCSTLTPYQGAGYWNESGERGRTAYNDFVRSPDSGCDGVLDQAAITQDQATPSRFAGTYDSGDHLHPNEAGLKAIADAVDLSIFD</sequence>
<dbReference type="PANTHER" id="PTHR43784:SF2">
    <property type="entry name" value="GDSL-LIKE LIPASE_ACYLHYDROLASE, PUTATIVE (AFU_ORTHOLOGUE AFUA_2G00820)-RELATED"/>
    <property type="match status" value="1"/>
</dbReference>